<evidence type="ECO:0000256" key="4">
    <source>
        <dbReference type="PROSITE-ProRule" id="PRU00207"/>
    </source>
</evidence>
<dbReference type="Proteomes" id="UP001165289">
    <property type="component" value="Unassembled WGS sequence"/>
</dbReference>
<evidence type="ECO:0000256" key="5">
    <source>
        <dbReference type="SAM" id="Coils"/>
    </source>
</evidence>
<name>A0AAV7JMJ0_9METZ</name>
<keyword evidence="7" id="KW-0675">Receptor</keyword>
<evidence type="ECO:0000313" key="7">
    <source>
        <dbReference type="EMBL" id="KAI6649644.1"/>
    </source>
</evidence>
<dbReference type="Pfam" id="PF02176">
    <property type="entry name" value="zf-TRAF"/>
    <property type="match status" value="1"/>
</dbReference>
<gene>
    <name evidence="7" type="ORF">LOD99_6648</name>
</gene>
<dbReference type="AlphaFoldDB" id="A0AAV7JMJ0"/>
<evidence type="ECO:0000256" key="2">
    <source>
        <dbReference type="ARBA" id="ARBA00022771"/>
    </source>
</evidence>
<accession>A0AAV7JMJ0</accession>
<dbReference type="PANTHER" id="PTHR10131:SF94">
    <property type="entry name" value="TNF RECEPTOR-ASSOCIATED FACTOR 4"/>
    <property type="match status" value="1"/>
</dbReference>
<feature type="zinc finger region" description="TRAF-type" evidence="4">
    <location>
        <begin position="114"/>
        <end position="160"/>
    </location>
</feature>
<evidence type="ECO:0000256" key="3">
    <source>
        <dbReference type="ARBA" id="ARBA00022833"/>
    </source>
</evidence>
<dbReference type="Gene3D" id="3.30.40.10">
    <property type="entry name" value="Zinc/RING finger domain, C3HC4 (zinc finger)"/>
    <property type="match status" value="2"/>
</dbReference>
<comment type="caution">
    <text evidence="7">The sequence shown here is derived from an EMBL/GenBank/DDBJ whole genome shotgun (WGS) entry which is preliminary data.</text>
</comment>
<feature type="coiled-coil region" evidence="5">
    <location>
        <begin position="261"/>
        <end position="323"/>
    </location>
</feature>
<keyword evidence="1 4" id="KW-0479">Metal-binding</keyword>
<feature type="domain" description="TRAF-type" evidence="6">
    <location>
        <begin position="168"/>
        <end position="215"/>
    </location>
</feature>
<dbReference type="PANTHER" id="PTHR10131">
    <property type="entry name" value="TNF RECEPTOR ASSOCIATED FACTOR"/>
    <property type="match status" value="1"/>
</dbReference>
<protein>
    <submittedName>
        <fullName evidence="7">TNF receptor-associated factor 6-like isoform X13</fullName>
    </submittedName>
</protein>
<keyword evidence="2 4" id="KW-0863">Zinc-finger</keyword>
<evidence type="ECO:0000313" key="8">
    <source>
        <dbReference type="Proteomes" id="UP001165289"/>
    </source>
</evidence>
<proteinExistence type="predicted"/>
<sequence length="474" mass="54988">MATIQTEPYSPDSPDSPDNLLYIQIGVYRGYKQDILTLKLSKLENKLLICTECNGIAREAVFCEGKTICTLCTAGKPHEPNDDVRESVNGLNVICPLNYRGCEWKGELLQLEQHLLKCDHLLILCNQECSTILTQYDLTEHITNSCPMRNIPCKFCEDLCLAKNVNKHLTKCPAYILDCLQGCKERVRRDKMNEHTEIHCEMKKEPCPYHEFGCKTNSIAKRDVQTHQQEYVVSHQQCLYQQMKLSNKQLNIETAGINGRADHLEKICDEQKEQILNLEKVCSEQKEQITKNNKDVNKLKTELENQEKLNKNLQIVVEKLNFEIIYIRTIMKIQMNQELTSKELEFFDEFDWEITDVMNGIKKHLKMESPIFQLYDNILQCQATFYMNWGGLTELHISIKCLTDKTVPQTNQFCYYQVQLLKRSYEDTPIVKKGIINSVITGDYIRIANLGNEYLYSILPNDTLQIIIHLIPTL</sequence>
<dbReference type="InterPro" id="IPR001293">
    <property type="entry name" value="Znf_TRAF"/>
</dbReference>
<dbReference type="SUPFAM" id="SSF49599">
    <property type="entry name" value="TRAF domain-like"/>
    <property type="match status" value="2"/>
</dbReference>
<keyword evidence="3 4" id="KW-0862">Zinc</keyword>
<organism evidence="7 8">
    <name type="scientific">Oopsacas minuta</name>
    <dbReference type="NCBI Taxonomy" id="111878"/>
    <lineage>
        <taxon>Eukaryota</taxon>
        <taxon>Metazoa</taxon>
        <taxon>Porifera</taxon>
        <taxon>Hexactinellida</taxon>
        <taxon>Hexasterophora</taxon>
        <taxon>Lyssacinosida</taxon>
        <taxon>Leucopsacidae</taxon>
        <taxon>Oopsacas</taxon>
    </lineage>
</organism>
<keyword evidence="8" id="KW-1185">Reference proteome</keyword>
<feature type="zinc finger region" description="TRAF-type" evidence="4">
    <location>
        <begin position="168"/>
        <end position="215"/>
    </location>
</feature>
<dbReference type="GO" id="GO:0008270">
    <property type="term" value="F:zinc ion binding"/>
    <property type="evidence" value="ECO:0007669"/>
    <property type="project" value="UniProtKB-KW"/>
</dbReference>
<dbReference type="EMBL" id="JAKMXF010000319">
    <property type="protein sequence ID" value="KAI6649644.1"/>
    <property type="molecule type" value="Genomic_DNA"/>
</dbReference>
<evidence type="ECO:0000259" key="6">
    <source>
        <dbReference type="PROSITE" id="PS50145"/>
    </source>
</evidence>
<dbReference type="PROSITE" id="PS50145">
    <property type="entry name" value="ZF_TRAF"/>
    <property type="match status" value="2"/>
</dbReference>
<evidence type="ECO:0000256" key="1">
    <source>
        <dbReference type="ARBA" id="ARBA00022723"/>
    </source>
</evidence>
<feature type="domain" description="TRAF-type" evidence="6">
    <location>
        <begin position="114"/>
        <end position="160"/>
    </location>
</feature>
<dbReference type="InterPro" id="IPR013083">
    <property type="entry name" value="Znf_RING/FYVE/PHD"/>
</dbReference>
<reference evidence="7 8" key="1">
    <citation type="journal article" date="2023" name="BMC Biol.">
        <title>The compact genome of the sponge Oopsacas minuta (Hexactinellida) is lacking key metazoan core genes.</title>
        <authorList>
            <person name="Santini S."/>
            <person name="Schenkelaars Q."/>
            <person name="Jourda C."/>
            <person name="Duchesne M."/>
            <person name="Belahbib H."/>
            <person name="Rocher C."/>
            <person name="Selva M."/>
            <person name="Riesgo A."/>
            <person name="Vervoort M."/>
            <person name="Leys S.P."/>
            <person name="Kodjabachian L."/>
            <person name="Le Bivic A."/>
            <person name="Borchiellini C."/>
            <person name="Claverie J.M."/>
            <person name="Renard E."/>
        </authorList>
    </citation>
    <scope>NUCLEOTIDE SEQUENCE [LARGE SCALE GENOMIC DNA]</scope>
    <source>
        <strain evidence="7">SPO-2</strain>
    </source>
</reference>
<keyword evidence="5" id="KW-0175">Coiled coil</keyword>